<dbReference type="Proteomes" id="UP000887579">
    <property type="component" value="Unplaced"/>
</dbReference>
<dbReference type="WBParaSite" id="ES5_v2.g16834.t1">
    <property type="protein sequence ID" value="ES5_v2.g16834.t1"/>
    <property type="gene ID" value="ES5_v2.g16834"/>
</dbReference>
<evidence type="ECO:0000313" key="2">
    <source>
        <dbReference type="WBParaSite" id="ES5_v2.g16834.t1"/>
    </source>
</evidence>
<protein>
    <submittedName>
        <fullName evidence="2">G-protein coupled receptors family 1 profile domain-containing protein</fullName>
    </submittedName>
</protein>
<reference evidence="2" key="1">
    <citation type="submission" date="2022-11" db="UniProtKB">
        <authorList>
            <consortium name="WormBaseParasite"/>
        </authorList>
    </citation>
    <scope>IDENTIFICATION</scope>
</reference>
<evidence type="ECO:0000313" key="1">
    <source>
        <dbReference type="Proteomes" id="UP000887579"/>
    </source>
</evidence>
<sequence length="380" mass="43196">MRTFTNILLTSLATADLCVGVIVMPLALIDLLYRHNWPFGKMLCRIWATVDVLLCTASILNLCIISLDRYMAITSPLKYSRTRSRSMALGLLSCAWGISFVVCSPPWFVREWGIFVMISDGKTQNSFTCVYSPSIPYRIYSASGSFYIPLLVMLSMYFKIFRVASEREKTMRQSLGTCRLSRRIDKQQKKNNIIKNTNHNRNSKVSLYRMEATATSCDLDSVKYATLSNHEILTPQNSLNTNNHNNHNGNINNARFSIERESKSLVDLTSPNRWVFTFFFRFSFIHSEAPARKNTEANIDLHTPFSKRGIMPPPPSNTRLHAVNLIQKAQTTTTTLPQNNSNFPQHYARGGKSMRGSKEKIVYLRERKALKTIGIVVLGA</sequence>
<name>A0AC34FIK0_9BILA</name>
<proteinExistence type="predicted"/>
<organism evidence="1 2">
    <name type="scientific">Panagrolaimus sp. ES5</name>
    <dbReference type="NCBI Taxonomy" id="591445"/>
    <lineage>
        <taxon>Eukaryota</taxon>
        <taxon>Metazoa</taxon>
        <taxon>Ecdysozoa</taxon>
        <taxon>Nematoda</taxon>
        <taxon>Chromadorea</taxon>
        <taxon>Rhabditida</taxon>
        <taxon>Tylenchina</taxon>
        <taxon>Panagrolaimomorpha</taxon>
        <taxon>Panagrolaimoidea</taxon>
        <taxon>Panagrolaimidae</taxon>
        <taxon>Panagrolaimus</taxon>
    </lineage>
</organism>
<accession>A0AC34FIK0</accession>